<feature type="compositionally biased region" description="Low complexity" evidence="1">
    <location>
        <begin position="545"/>
        <end position="562"/>
    </location>
</feature>
<dbReference type="EMBL" id="JALJOU010000008">
    <property type="protein sequence ID" value="KAK9842287.1"/>
    <property type="molecule type" value="Genomic_DNA"/>
</dbReference>
<proteinExistence type="predicted"/>
<protein>
    <submittedName>
        <fullName evidence="2">Uncharacterized protein</fullName>
    </submittedName>
</protein>
<feature type="region of interest" description="Disordered" evidence="1">
    <location>
        <begin position="476"/>
        <end position="527"/>
    </location>
</feature>
<evidence type="ECO:0000313" key="2">
    <source>
        <dbReference type="EMBL" id="KAK9842287.1"/>
    </source>
</evidence>
<dbReference type="AlphaFoldDB" id="A0AAW1S8Z5"/>
<evidence type="ECO:0000313" key="3">
    <source>
        <dbReference type="Proteomes" id="UP001445335"/>
    </source>
</evidence>
<comment type="caution">
    <text evidence="2">The sequence shown here is derived from an EMBL/GenBank/DDBJ whole genome shotgun (WGS) entry which is preliminary data.</text>
</comment>
<dbReference type="PANTHER" id="PTHR36888">
    <property type="entry name" value="TETRATRICOPEPTIDE-LIKE HELICAL DOMAIN-CONTAINING PROTEIN-RELATED"/>
    <property type="match status" value="1"/>
</dbReference>
<dbReference type="Proteomes" id="UP001445335">
    <property type="component" value="Unassembled WGS sequence"/>
</dbReference>
<dbReference type="PANTHER" id="PTHR36888:SF2">
    <property type="entry name" value="TETRATRICOPEPTIDE REPEAT (TPR)-LIKE SUPERFAMILY PROTEIN"/>
    <property type="match status" value="1"/>
</dbReference>
<dbReference type="Gene3D" id="1.25.40.10">
    <property type="entry name" value="Tetratricopeptide repeat domain"/>
    <property type="match status" value="1"/>
</dbReference>
<feature type="region of interest" description="Disordered" evidence="1">
    <location>
        <begin position="656"/>
        <end position="680"/>
    </location>
</feature>
<gene>
    <name evidence="2" type="ORF">WJX81_004659</name>
</gene>
<feature type="compositionally biased region" description="Basic and acidic residues" evidence="1">
    <location>
        <begin position="19"/>
        <end position="32"/>
    </location>
</feature>
<name>A0AAW1S8Z5_9CHLO</name>
<feature type="region of interest" description="Disordered" evidence="1">
    <location>
        <begin position="1"/>
        <end position="32"/>
    </location>
</feature>
<feature type="compositionally biased region" description="Basic and acidic residues" evidence="1">
    <location>
        <begin position="669"/>
        <end position="680"/>
    </location>
</feature>
<sequence>MGCIPSKQKEQASEMIGKGLDKVEQRTGPKGDQLVEKVRGEINHVLGMDGKPEALLVGLPVVLPLLALYASRRHSQLRLEAALAEVTEGLRASEQSVTQAVVGEASAAADAVAALRAELARQLPPGQLRAIEAKLAALEGSVLSAGRSVQDAAREVDGAAARLARATSARLDGLSAELGAAVRAELAAGAGEPGAAFARVEARLAALEGGLGGLEAGQSDGLRRLARDVAAGLEDAEASLLAALRTESGRSLEQVRRLPATLAAALPVTDVTPLGAKLSAGAGEGPLVAELADAEREWLRGALAGELSAAAQRIVDAQAGALQELQERPAALAGEQWEALGQRLRLLEQGVQEVLRREEKGSTKADSAELLQALERTRADVAAALADAAAKRKGAGEDAGAVGDALQRALAPVQASLAALQTQVLEARPAADGTAAAADLAAELAAVQASLQAVASSQAELQAAVAAVVRAPPWIGDGGEAGVREVSSEGSGEGVEASSAERVASSGSAAGEAAPATYKGDPRDSPVDAYHLMQTLLREEPGRTADSAAAASTSAANASSAALEPDPAGSDPSDRRVPIEDWLGGAGSPGAAEPYEPYGAAAAPPWYAGAPPEAGYDPAAYGPGSELVGQRTGGYASLQPGDFGYAMEPAEAAYGAAPVPGLDPPGTPGRERYPDGSYDDRAAQVSSGAAAEAALDGAETLGSDALGPAEGPAPEAALVARGKALLREGRGLARAGRELGRADGLLRGALAAFEGAAALAPDSVAVLGNWGNTLLAYGLLKKRCLVLLGAPPPDALPAEAERMAAAGAALVGEARAALVAAGQRFRAVAERDAGDARALANWGRALCLRAQLADQPEEARALYGGAVAKLEAVLEGDPRNRPVLRAAGLALADLAAVQADPGGREARQLLQDAVNYLGDALALGPEDVELAEALERCMEALRRPGR</sequence>
<dbReference type="InterPro" id="IPR011990">
    <property type="entry name" value="TPR-like_helical_dom_sf"/>
</dbReference>
<keyword evidence="3" id="KW-1185">Reference proteome</keyword>
<feature type="region of interest" description="Disordered" evidence="1">
    <location>
        <begin position="540"/>
        <end position="590"/>
    </location>
</feature>
<accession>A0AAW1S8Z5</accession>
<evidence type="ECO:0000256" key="1">
    <source>
        <dbReference type="SAM" id="MobiDB-lite"/>
    </source>
</evidence>
<reference evidence="2 3" key="1">
    <citation type="journal article" date="2024" name="Nat. Commun.">
        <title>Phylogenomics reveals the evolutionary origins of lichenization in chlorophyte algae.</title>
        <authorList>
            <person name="Puginier C."/>
            <person name="Libourel C."/>
            <person name="Otte J."/>
            <person name="Skaloud P."/>
            <person name="Haon M."/>
            <person name="Grisel S."/>
            <person name="Petersen M."/>
            <person name="Berrin J.G."/>
            <person name="Delaux P.M."/>
            <person name="Dal Grande F."/>
            <person name="Keller J."/>
        </authorList>
    </citation>
    <scope>NUCLEOTIDE SEQUENCE [LARGE SCALE GENOMIC DNA]</scope>
    <source>
        <strain evidence="2 3">SAG 245.80</strain>
    </source>
</reference>
<organism evidence="2 3">
    <name type="scientific">Elliptochloris bilobata</name>
    <dbReference type="NCBI Taxonomy" id="381761"/>
    <lineage>
        <taxon>Eukaryota</taxon>
        <taxon>Viridiplantae</taxon>
        <taxon>Chlorophyta</taxon>
        <taxon>core chlorophytes</taxon>
        <taxon>Trebouxiophyceae</taxon>
        <taxon>Trebouxiophyceae incertae sedis</taxon>
        <taxon>Elliptochloris clade</taxon>
        <taxon>Elliptochloris</taxon>
    </lineage>
</organism>
<feature type="compositionally biased region" description="Low complexity" evidence="1">
    <location>
        <begin position="488"/>
        <end position="514"/>
    </location>
</feature>
<dbReference type="SUPFAM" id="SSF48452">
    <property type="entry name" value="TPR-like"/>
    <property type="match status" value="1"/>
</dbReference>